<dbReference type="EMBL" id="JAGTJS010000032">
    <property type="protein sequence ID" value="KAH7231506.1"/>
    <property type="molecule type" value="Genomic_DNA"/>
</dbReference>
<evidence type="ECO:0000313" key="1">
    <source>
        <dbReference type="EMBL" id="KAH7231506.1"/>
    </source>
</evidence>
<name>A0A9P9JSC3_FUSSL</name>
<dbReference type="Proteomes" id="UP000736672">
    <property type="component" value="Unassembled WGS sequence"/>
</dbReference>
<comment type="caution">
    <text evidence="1">The sequence shown here is derived from an EMBL/GenBank/DDBJ whole genome shotgun (WGS) entry which is preliminary data.</text>
</comment>
<accession>A0A9P9JSC3</accession>
<reference evidence="1" key="1">
    <citation type="journal article" date="2021" name="Nat. Commun.">
        <title>Genetic determinants of endophytism in the Arabidopsis root mycobiome.</title>
        <authorList>
            <person name="Mesny F."/>
            <person name="Miyauchi S."/>
            <person name="Thiergart T."/>
            <person name="Pickel B."/>
            <person name="Atanasova L."/>
            <person name="Karlsson M."/>
            <person name="Huettel B."/>
            <person name="Barry K.W."/>
            <person name="Haridas S."/>
            <person name="Chen C."/>
            <person name="Bauer D."/>
            <person name="Andreopoulos W."/>
            <person name="Pangilinan J."/>
            <person name="LaButti K."/>
            <person name="Riley R."/>
            <person name="Lipzen A."/>
            <person name="Clum A."/>
            <person name="Drula E."/>
            <person name="Henrissat B."/>
            <person name="Kohler A."/>
            <person name="Grigoriev I.V."/>
            <person name="Martin F.M."/>
            <person name="Hacquard S."/>
        </authorList>
    </citation>
    <scope>NUCLEOTIDE SEQUENCE</scope>
    <source>
        <strain evidence="1">FSSC 5 MPI-SDFR-AT-0091</strain>
    </source>
</reference>
<keyword evidence="2" id="KW-1185">Reference proteome</keyword>
<proteinExistence type="predicted"/>
<protein>
    <submittedName>
        <fullName evidence="1">Uncharacterized protein</fullName>
    </submittedName>
</protein>
<evidence type="ECO:0000313" key="2">
    <source>
        <dbReference type="Proteomes" id="UP000736672"/>
    </source>
</evidence>
<sequence>MLLVREGSFGVSVDVSDTCQDILQASCNIRVRIVLTLDAAFTSLVVDCSSVFCTQRPQCRSSRWGAVSVAIDVSDEDRLVSVLEDIMRDDRSWGPDPARHQKRAWLLDHSNFFTLLHPTRAPVQGGGAGDSPTETPARMECDSNRAGLLRLGRSVRSGRGPTSPTAQPMAEMNDQRGVQTTVSSLVNQHIMALRVPHNW</sequence>
<gene>
    <name evidence="1" type="ORF">B0J15DRAFT_472675</name>
</gene>
<organism evidence="1 2">
    <name type="scientific">Fusarium solani</name>
    <name type="common">Filamentous fungus</name>
    <dbReference type="NCBI Taxonomy" id="169388"/>
    <lineage>
        <taxon>Eukaryota</taxon>
        <taxon>Fungi</taxon>
        <taxon>Dikarya</taxon>
        <taxon>Ascomycota</taxon>
        <taxon>Pezizomycotina</taxon>
        <taxon>Sordariomycetes</taxon>
        <taxon>Hypocreomycetidae</taxon>
        <taxon>Hypocreales</taxon>
        <taxon>Nectriaceae</taxon>
        <taxon>Fusarium</taxon>
        <taxon>Fusarium solani species complex</taxon>
    </lineage>
</organism>
<dbReference type="AlphaFoldDB" id="A0A9P9JSC3"/>